<gene>
    <name evidence="7" type="ORF">SAMN05216508_1396</name>
</gene>
<dbReference type="Gene3D" id="1.10.443.10">
    <property type="entry name" value="Intergrase catalytic core"/>
    <property type="match status" value="1"/>
</dbReference>
<dbReference type="PROSITE" id="PS51898">
    <property type="entry name" value="TYR_RECOMBINASE"/>
    <property type="match status" value="1"/>
</dbReference>
<protein>
    <submittedName>
        <fullName evidence="7">Site-specific recombinase XerD</fullName>
    </submittedName>
</protein>
<sequence>MSEKRRDRKNRVLRNGESQRKDGRYMYKYNDANGEVKYFYSWRLDKNDPTPVGKKYELSLREKVRKMEEDRFAGILPGAGKTTVLELVEKYVSLKTGVRHNTEANYRFVINIIKKEPFGKLSIDRVKQSDAKAWLIKLQKDGRGYSTIHTVRGVVRPAFQMATDDDLIRKNPFDFQLATVVVNDSVTREAISRADMRKFLKFVEEDKHFSKYYEGFYILFHTGLRISEFVGLTINDIDFTEMKIHVTHQLQRKRNMEYIIEDTKTSSGTRDVPMTSEVAECFHRIIDKRKKVKVEPMIDGYSGFLYLDKNGMPMVALHWEKYFQHVVEKYNGIYKIQMPKITPHVCRHTFCSNMAKSGMNPKTFQYIMGHSDICVTLNTYTHLTFDDAKEEMERLSKAQ</sequence>
<dbReference type="GO" id="GO:0006310">
    <property type="term" value="P:DNA recombination"/>
    <property type="evidence" value="ECO:0007669"/>
    <property type="project" value="UniProtKB-KW"/>
</dbReference>
<dbReference type="SUPFAM" id="SSF54171">
    <property type="entry name" value="DNA-binding domain"/>
    <property type="match status" value="1"/>
</dbReference>
<dbReference type="InterPro" id="IPR010998">
    <property type="entry name" value="Integrase_recombinase_N"/>
</dbReference>
<dbReference type="CDD" id="cd01189">
    <property type="entry name" value="INT_ICEBs1_C_like"/>
    <property type="match status" value="1"/>
</dbReference>
<evidence type="ECO:0000313" key="7">
    <source>
        <dbReference type="EMBL" id="SFU70574.1"/>
    </source>
</evidence>
<dbReference type="Gene3D" id="1.10.150.130">
    <property type="match status" value="1"/>
</dbReference>
<evidence type="ECO:0000313" key="8">
    <source>
        <dbReference type="Proteomes" id="UP000198817"/>
    </source>
</evidence>
<keyword evidence="8" id="KW-1185">Reference proteome</keyword>
<name>A0A1I7ICB4_9FIRM</name>
<keyword evidence="3" id="KW-0233">DNA recombination</keyword>
<keyword evidence="2 4" id="KW-0238">DNA-binding</keyword>
<evidence type="ECO:0000256" key="4">
    <source>
        <dbReference type="PROSITE-ProRule" id="PRU01248"/>
    </source>
</evidence>
<dbReference type="STRING" id="155865.SAMN05216515_1405"/>
<dbReference type="PANTHER" id="PTHR30349">
    <property type="entry name" value="PHAGE INTEGRASE-RELATED"/>
    <property type="match status" value="1"/>
</dbReference>
<dbReference type="GO" id="GO:0008907">
    <property type="term" value="F:integrase activity"/>
    <property type="evidence" value="ECO:0007669"/>
    <property type="project" value="InterPro"/>
</dbReference>
<dbReference type="InterPro" id="IPR011010">
    <property type="entry name" value="DNA_brk_join_enz"/>
</dbReference>
<proteinExistence type="inferred from homology"/>
<accession>A0A1I7ICB4</accession>
<dbReference type="Pfam" id="PF02920">
    <property type="entry name" value="Integrase_DNA"/>
    <property type="match status" value="1"/>
</dbReference>
<evidence type="ECO:0000256" key="3">
    <source>
        <dbReference type="ARBA" id="ARBA00023172"/>
    </source>
</evidence>
<feature type="domain" description="Tyr recombinase" evidence="5">
    <location>
        <begin position="186"/>
        <end position="393"/>
    </location>
</feature>
<feature type="domain" description="Core-binding (CB)" evidence="6">
    <location>
        <begin position="82"/>
        <end position="163"/>
    </location>
</feature>
<dbReference type="OrthoDB" id="9801717at2"/>
<dbReference type="SUPFAM" id="SSF56349">
    <property type="entry name" value="DNA breaking-rejoining enzymes"/>
    <property type="match status" value="1"/>
</dbReference>
<evidence type="ECO:0000256" key="2">
    <source>
        <dbReference type="ARBA" id="ARBA00023125"/>
    </source>
</evidence>
<evidence type="ECO:0000259" key="5">
    <source>
        <dbReference type="PROSITE" id="PS51898"/>
    </source>
</evidence>
<dbReference type="EMBL" id="FPBT01000039">
    <property type="protein sequence ID" value="SFU70574.1"/>
    <property type="molecule type" value="Genomic_DNA"/>
</dbReference>
<reference evidence="7 8" key="1">
    <citation type="submission" date="2016-10" db="EMBL/GenBank/DDBJ databases">
        <authorList>
            <person name="de Groot N.N."/>
        </authorList>
    </citation>
    <scope>NUCLEOTIDE SEQUENCE [LARGE SCALE GENOMIC DNA]</scope>
    <source>
        <strain evidence="7 8">KHGC13</strain>
    </source>
</reference>
<dbReference type="InterPro" id="IPR050090">
    <property type="entry name" value="Tyrosine_recombinase_XerCD"/>
</dbReference>
<dbReference type="GO" id="GO:0003677">
    <property type="term" value="F:DNA binding"/>
    <property type="evidence" value="ECO:0007669"/>
    <property type="project" value="UniProtKB-UniRule"/>
</dbReference>
<dbReference type="Gene3D" id="3.30.160.60">
    <property type="entry name" value="Classic Zinc Finger"/>
    <property type="match status" value="1"/>
</dbReference>
<organism evidence="7 8">
    <name type="scientific">Eubacterium pyruvativorans</name>
    <dbReference type="NCBI Taxonomy" id="155865"/>
    <lineage>
        <taxon>Bacteria</taxon>
        <taxon>Bacillati</taxon>
        <taxon>Bacillota</taxon>
        <taxon>Clostridia</taxon>
        <taxon>Eubacteriales</taxon>
        <taxon>Eubacteriaceae</taxon>
        <taxon>Eubacterium</taxon>
    </lineage>
</organism>
<dbReference type="PANTHER" id="PTHR30349:SF41">
    <property type="entry name" value="INTEGRASE_RECOMBINASE PROTEIN MJ0367-RELATED"/>
    <property type="match status" value="1"/>
</dbReference>
<dbReference type="InterPro" id="IPR044068">
    <property type="entry name" value="CB"/>
</dbReference>
<dbReference type="Proteomes" id="UP000198817">
    <property type="component" value="Unassembled WGS sequence"/>
</dbReference>
<evidence type="ECO:0000259" key="6">
    <source>
        <dbReference type="PROSITE" id="PS51900"/>
    </source>
</evidence>
<dbReference type="InterPro" id="IPR002104">
    <property type="entry name" value="Integrase_catalytic"/>
</dbReference>
<dbReference type="Pfam" id="PF00589">
    <property type="entry name" value="Phage_integrase"/>
    <property type="match status" value="1"/>
</dbReference>
<dbReference type="InterPro" id="IPR016177">
    <property type="entry name" value="DNA-bd_dom_sf"/>
</dbReference>
<dbReference type="RefSeq" id="WP_090472157.1">
    <property type="nucleotide sequence ID" value="NZ_FOWF01000040.1"/>
</dbReference>
<evidence type="ECO:0000256" key="1">
    <source>
        <dbReference type="ARBA" id="ARBA00008857"/>
    </source>
</evidence>
<dbReference type="InterPro" id="IPR013762">
    <property type="entry name" value="Integrase-like_cat_sf"/>
</dbReference>
<dbReference type="AlphaFoldDB" id="A0A1I7ICB4"/>
<comment type="similarity">
    <text evidence="1">Belongs to the 'phage' integrase family.</text>
</comment>
<dbReference type="PROSITE" id="PS51900">
    <property type="entry name" value="CB"/>
    <property type="match status" value="1"/>
</dbReference>
<dbReference type="InterPro" id="IPR004191">
    <property type="entry name" value="Integrase_Tn916-type_DNA-bd_N"/>
</dbReference>